<comment type="caution">
    <text evidence="2">The sequence shown here is derived from an EMBL/GenBank/DDBJ whole genome shotgun (WGS) entry which is preliminary data.</text>
</comment>
<dbReference type="Proteomes" id="UP001230915">
    <property type="component" value="Unassembled WGS sequence"/>
</dbReference>
<sequence length="132" mass="15643">MTMNKLSFLQFLKFLLSFSLVLCFLQYFLVEEFLQQEVYYSTFMVYGFLFTVTLGIYAVLLFIHKNFKDKTGFAFMGLSLFKMFLSVLFLLPVILAKEDQGNLLLDIFAFFIPYFLYLLFETVFAVRLLQDK</sequence>
<keyword evidence="1" id="KW-0472">Membrane</keyword>
<feature type="transmembrane region" description="Helical" evidence="1">
    <location>
        <begin position="107"/>
        <end position="129"/>
    </location>
</feature>
<keyword evidence="1" id="KW-1133">Transmembrane helix</keyword>
<protein>
    <submittedName>
        <fullName evidence="2">Uncharacterized protein</fullName>
    </submittedName>
</protein>
<keyword evidence="3" id="KW-1185">Reference proteome</keyword>
<feature type="transmembrane region" description="Helical" evidence="1">
    <location>
        <begin position="75"/>
        <end position="95"/>
    </location>
</feature>
<organism evidence="2 3">
    <name type="scientific">Mesonia profundi</name>
    <dbReference type="NCBI Taxonomy" id="3070998"/>
    <lineage>
        <taxon>Bacteria</taxon>
        <taxon>Pseudomonadati</taxon>
        <taxon>Bacteroidota</taxon>
        <taxon>Flavobacteriia</taxon>
        <taxon>Flavobacteriales</taxon>
        <taxon>Flavobacteriaceae</taxon>
        <taxon>Mesonia</taxon>
    </lineage>
</organism>
<dbReference type="RefSeq" id="WP_308863220.1">
    <property type="nucleotide sequence ID" value="NZ_JAVHUL010000005.1"/>
</dbReference>
<evidence type="ECO:0000256" key="1">
    <source>
        <dbReference type="SAM" id="Phobius"/>
    </source>
</evidence>
<name>A0ABU1A112_9FLAO</name>
<dbReference type="EMBL" id="JAVHUL010000005">
    <property type="protein sequence ID" value="MDQ7916569.1"/>
    <property type="molecule type" value="Genomic_DNA"/>
</dbReference>
<accession>A0ABU1A112</accession>
<gene>
    <name evidence="2" type="ORF">RBU60_03200</name>
</gene>
<evidence type="ECO:0000313" key="2">
    <source>
        <dbReference type="EMBL" id="MDQ7916569.1"/>
    </source>
</evidence>
<evidence type="ECO:0000313" key="3">
    <source>
        <dbReference type="Proteomes" id="UP001230915"/>
    </source>
</evidence>
<feature type="transmembrane region" description="Helical" evidence="1">
    <location>
        <begin position="39"/>
        <end position="63"/>
    </location>
</feature>
<proteinExistence type="predicted"/>
<keyword evidence="1" id="KW-0812">Transmembrane</keyword>
<reference evidence="2 3" key="1">
    <citation type="submission" date="2023-08" db="EMBL/GenBank/DDBJ databases">
        <title>Mesonia sp. MT50, isolated from deep-sea sediment of the Mariana Trench.</title>
        <authorList>
            <person name="Fu H."/>
        </authorList>
    </citation>
    <scope>NUCLEOTIDE SEQUENCE [LARGE SCALE GENOMIC DNA]</scope>
    <source>
        <strain evidence="2 3">MT50</strain>
    </source>
</reference>